<keyword evidence="8" id="KW-1185">Reference proteome</keyword>
<feature type="region of interest" description="Disordered" evidence="5">
    <location>
        <begin position="458"/>
        <end position="493"/>
    </location>
</feature>
<organism evidence="7 8">
    <name type="scientific">Tanacetum coccineum</name>
    <dbReference type="NCBI Taxonomy" id="301880"/>
    <lineage>
        <taxon>Eukaryota</taxon>
        <taxon>Viridiplantae</taxon>
        <taxon>Streptophyta</taxon>
        <taxon>Embryophyta</taxon>
        <taxon>Tracheophyta</taxon>
        <taxon>Spermatophyta</taxon>
        <taxon>Magnoliopsida</taxon>
        <taxon>eudicotyledons</taxon>
        <taxon>Gunneridae</taxon>
        <taxon>Pentapetalae</taxon>
        <taxon>asterids</taxon>
        <taxon>campanulids</taxon>
        <taxon>Asterales</taxon>
        <taxon>Asteraceae</taxon>
        <taxon>Asteroideae</taxon>
        <taxon>Anthemideae</taxon>
        <taxon>Anthemidinae</taxon>
        <taxon>Tanacetum</taxon>
    </lineage>
</organism>
<dbReference type="InterPro" id="IPR013103">
    <property type="entry name" value="RVT_2"/>
</dbReference>
<dbReference type="PANTHER" id="PTHR42648:SF28">
    <property type="entry name" value="TRANSPOSON-ENCODED PROTEIN WITH RIBONUCLEASE H-LIKE AND RETROVIRUS ZINC FINGER-LIKE DOMAINS"/>
    <property type="match status" value="1"/>
</dbReference>
<evidence type="ECO:0000313" key="7">
    <source>
        <dbReference type="EMBL" id="GJS62986.1"/>
    </source>
</evidence>
<dbReference type="InterPro" id="IPR001584">
    <property type="entry name" value="Integrase_cat-core"/>
</dbReference>
<dbReference type="Pfam" id="PF13976">
    <property type="entry name" value="gag_pre-integrs"/>
    <property type="match status" value="1"/>
</dbReference>
<keyword evidence="4" id="KW-0378">Hydrolase</keyword>
<dbReference type="SUPFAM" id="SSF56672">
    <property type="entry name" value="DNA/RNA polymerases"/>
    <property type="match status" value="1"/>
</dbReference>
<dbReference type="InterPro" id="IPR039537">
    <property type="entry name" value="Retrotran_Ty1/copia-like"/>
</dbReference>
<dbReference type="Pfam" id="PF07727">
    <property type="entry name" value="RVT_2"/>
    <property type="match status" value="2"/>
</dbReference>
<evidence type="ECO:0000313" key="8">
    <source>
        <dbReference type="Proteomes" id="UP001151760"/>
    </source>
</evidence>
<feature type="non-terminal residue" evidence="7">
    <location>
        <position position="994"/>
    </location>
</feature>
<dbReference type="InterPro" id="IPR054722">
    <property type="entry name" value="PolX-like_BBD"/>
</dbReference>
<dbReference type="InterPro" id="IPR043502">
    <property type="entry name" value="DNA/RNA_pol_sf"/>
</dbReference>
<dbReference type="CDD" id="cd09272">
    <property type="entry name" value="RNase_HI_RT_Ty1"/>
    <property type="match status" value="1"/>
</dbReference>
<dbReference type="Gene3D" id="3.30.420.10">
    <property type="entry name" value="Ribonuclease H-like superfamily/Ribonuclease H"/>
    <property type="match status" value="1"/>
</dbReference>
<dbReference type="SUPFAM" id="SSF53098">
    <property type="entry name" value="Ribonuclease H-like"/>
    <property type="match status" value="1"/>
</dbReference>
<reference evidence="7" key="1">
    <citation type="journal article" date="2022" name="Int. J. Mol. Sci.">
        <title>Draft Genome of Tanacetum Coccineum: Genomic Comparison of Closely Related Tanacetum-Family Plants.</title>
        <authorList>
            <person name="Yamashiro T."/>
            <person name="Shiraishi A."/>
            <person name="Nakayama K."/>
            <person name="Satake H."/>
        </authorList>
    </citation>
    <scope>NUCLEOTIDE SEQUENCE</scope>
</reference>
<sequence length="994" mass="112973">MSVEALTTKWNMDPEAQTKAPYDIQVNLFFYYLEFDFLECDGGSVQLGDNRECKIRGIGKVRVQLRDGSSFVLNNVRYIPELKRNLISLGTLEKEGFTVKMQSGKVKVINGSRVVLSGTRRDNCVYSLDGHAMAGELNASVEEKDSLAQVWHKRLGHISEAGLQVLEKQGLFGKESLGKLDFCENCVLGKSHRVSFGVGRHTTQGVIDYVHSDLWGPSQVESLGGKRYFLSIIDDYSRRVWVYILRFKHEAFGKFKEWKQLVENQTGRTVKKLRTDNGLEFCNREFEQLCIESGIARHLTVAGTPQQNGVAERMNRTLMDKVRCLLIQSGLPKTFWAEATCTAAYLINRSPSTAIEKKTPMEMWSGHPSDYGMLRIFGCVAYPHNKQGKLEPRAIKCVLLGYPEGVKGYRLYRLDNESPKIVTSRNVVFNESVMYKDTLKDSGAGTDKSVEELHVEVELQGLSNRMPKEDHTDQEDGNDENAGDQETVQTPNLTDYQLVRDREPKTRTIPLRFRDESNMAAYAFVAAEEEDTQEPLIYQEVVACEDSSKWKAAMEEEIDSLRKNKTCELVYHPVGQKPVRCKWLFKIKEGIEGVQRPRSKARLVARGFTQRACINYNEVFLPVVRHTSIHVILALTACKDYELEQLDIKTTFLHGNLEEVIYMRQPPGYEQVNKRSSYYSCVYYRSYAPGEYIYLLLYVDDMLIACKSKAEIGSTKTLLKREFDMKELGEAKKILGMEIIRDRSRKILRVSQSGYVSKILNNFRIDNGKSVQMPLGGHFKLSLKDCPVCKCGWELNVLDGVHKARHSVCGFVDSDYAKDPDKGRSITGYAFLVQGCVVSWKATLQHVVALSTTEAEYMALTEAVKEAIWLRGLLRELGVELNKVAVNCDNQGAIHLSRNHVFHERTKHINVRYHFIREVLEAKTVEVLKVGTEHNVADALTKVAIGKDVQSIHMSDLGATMTKEEIFKVLVTDTTMGAIEVDWRDFFPYLKWIP</sequence>
<dbReference type="InterPro" id="IPR012337">
    <property type="entry name" value="RNaseH-like_sf"/>
</dbReference>
<feature type="compositionally biased region" description="Polar residues" evidence="5">
    <location>
        <begin position="484"/>
        <end position="493"/>
    </location>
</feature>
<dbReference type="InterPro" id="IPR036397">
    <property type="entry name" value="RNaseH_sf"/>
</dbReference>
<comment type="caution">
    <text evidence="7">The sequence shown here is derived from an EMBL/GenBank/DDBJ whole genome shotgun (WGS) entry which is preliminary data.</text>
</comment>
<keyword evidence="1" id="KW-0645">Protease</keyword>
<accession>A0ABQ4XDT9</accession>
<evidence type="ECO:0000259" key="6">
    <source>
        <dbReference type="PROSITE" id="PS50994"/>
    </source>
</evidence>
<dbReference type="Proteomes" id="UP001151760">
    <property type="component" value="Unassembled WGS sequence"/>
</dbReference>
<dbReference type="Pfam" id="PF25597">
    <property type="entry name" value="SH3_retrovirus"/>
    <property type="match status" value="1"/>
</dbReference>
<evidence type="ECO:0000256" key="1">
    <source>
        <dbReference type="ARBA" id="ARBA00022670"/>
    </source>
</evidence>
<proteinExistence type="predicted"/>
<evidence type="ECO:0000256" key="2">
    <source>
        <dbReference type="ARBA" id="ARBA00022723"/>
    </source>
</evidence>
<dbReference type="EMBL" id="BQNB010009399">
    <property type="protein sequence ID" value="GJS62986.1"/>
    <property type="molecule type" value="Genomic_DNA"/>
</dbReference>
<evidence type="ECO:0000256" key="5">
    <source>
        <dbReference type="SAM" id="MobiDB-lite"/>
    </source>
</evidence>
<dbReference type="Pfam" id="PF00665">
    <property type="entry name" value="rve"/>
    <property type="match status" value="1"/>
</dbReference>
<dbReference type="InterPro" id="IPR057670">
    <property type="entry name" value="SH3_retrovirus"/>
</dbReference>
<dbReference type="PANTHER" id="PTHR42648">
    <property type="entry name" value="TRANSPOSASE, PUTATIVE-RELATED"/>
    <property type="match status" value="1"/>
</dbReference>
<dbReference type="PROSITE" id="PS50994">
    <property type="entry name" value="INTEGRASE"/>
    <property type="match status" value="1"/>
</dbReference>
<gene>
    <name evidence="7" type="ORF">Tco_0677550</name>
</gene>
<reference evidence="7" key="2">
    <citation type="submission" date="2022-01" db="EMBL/GenBank/DDBJ databases">
        <authorList>
            <person name="Yamashiro T."/>
            <person name="Shiraishi A."/>
            <person name="Satake H."/>
            <person name="Nakayama K."/>
        </authorList>
    </citation>
    <scope>NUCLEOTIDE SEQUENCE</scope>
</reference>
<dbReference type="Pfam" id="PF22936">
    <property type="entry name" value="Pol_BBD"/>
    <property type="match status" value="1"/>
</dbReference>
<keyword evidence="3" id="KW-0064">Aspartyl protease</keyword>
<feature type="compositionally biased region" description="Acidic residues" evidence="5">
    <location>
        <begin position="472"/>
        <end position="483"/>
    </location>
</feature>
<evidence type="ECO:0000256" key="3">
    <source>
        <dbReference type="ARBA" id="ARBA00022750"/>
    </source>
</evidence>
<name>A0ABQ4XDT9_9ASTR</name>
<feature type="domain" description="Integrase catalytic" evidence="6">
    <location>
        <begin position="200"/>
        <end position="368"/>
    </location>
</feature>
<dbReference type="InterPro" id="IPR025724">
    <property type="entry name" value="GAG-pre-integrase_dom"/>
</dbReference>
<keyword evidence="2" id="KW-0479">Metal-binding</keyword>
<evidence type="ECO:0000256" key="4">
    <source>
        <dbReference type="ARBA" id="ARBA00022801"/>
    </source>
</evidence>
<protein>
    <submittedName>
        <fullName evidence="7">Retrotransposon protein, putative, ty1-copia subclass</fullName>
    </submittedName>
</protein>